<dbReference type="GO" id="GO:0031261">
    <property type="term" value="C:DNA replication preinitiation complex"/>
    <property type="evidence" value="ECO:0007669"/>
    <property type="project" value="TreeGrafter"/>
</dbReference>
<evidence type="ECO:0000256" key="5">
    <source>
        <dbReference type="ARBA" id="ARBA00023306"/>
    </source>
</evidence>
<evidence type="ECO:0000313" key="6">
    <source>
        <dbReference type="EMBL" id="KAL0369414.1"/>
    </source>
</evidence>
<dbReference type="GO" id="GO:0003688">
    <property type="term" value="F:DNA replication origin binding"/>
    <property type="evidence" value="ECO:0007669"/>
    <property type="project" value="TreeGrafter"/>
</dbReference>
<reference evidence="6" key="2">
    <citation type="journal article" date="2024" name="Plant">
        <title>Genomic evolution and insights into agronomic trait innovations of Sesamum species.</title>
        <authorList>
            <person name="Miao H."/>
            <person name="Wang L."/>
            <person name="Qu L."/>
            <person name="Liu H."/>
            <person name="Sun Y."/>
            <person name="Le M."/>
            <person name="Wang Q."/>
            <person name="Wei S."/>
            <person name="Zheng Y."/>
            <person name="Lin W."/>
            <person name="Duan Y."/>
            <person name="Cao H."/>
            <person name="Xiong S."/>
            <person name="Wang X."/>
            <person name="Wei L."/>
            <person name="Li C."/>
            <person name="Ma Q."/>
            <person name="Ju M."/>
            <person name="Zhao R."/>
            <person name="Li G."/>
            <person name="Mu C."/>
            <person name="Tian Q."/>
            <person name="Mei H."/>
            <person name="Zhang T."/>
            <person name="Gao T."/>
            <person name="Zhang H."/>
        </authorList>
    </citation>
    <scope>NUCLEOTIDE SEQUENCE</scope>
    <source>
        <strain evidence="6">G01</strain>
    </source>
</reference>
<evidence type="ECO:0000256" key="1">
    <source>
        <dbReference type="ARBA" id="ARBA00004123"/>
    </source>
</evidence>
<evidence type="ECO:0000256" key="3">
    <source>
        <dbReference type="ARBA" id="ARBA00022705"/>
    </source>
</evidence>
<comment type="similarity">
    <text evidence="2">Belongs to the CDC45 family.</text>
</comment>
<keyword evidence="5" id="KW-0131">Cell cycle</keyword>
<accession>A0AAW2QP30</accession>
<dbReference type="Pfam" id="PF02724">
    <property type="entry name" value="CDC45"/>
    <property type="match status" value="1"/>
</dbReference>
<organism evidence="6">
    <name type="scientific">Sesamum angustifolium</name>
    <dbReference type="NCBI Taxonomy" id="2727405"/>
    <lineage>
        <taxon>Eukaryota</taxon>
        <taxon>Viridiplantae</taxon>
        <taxon>Streptophyta</taxon>
        <taxon>Embryophyta</taxon>
        <taxon>Tracheophyta</taxon>
        <taxon>Spermatophyta</taxon>
        <taxon>Magnoliopsida</taxon>
        <taxon>eudicotyledons</taxon>
        <taxon>Gunneridae</taxon>
        <taxon>Pentapetalae</taxon>
        <taxon>asterids</taxon>
        <taxon>lamiids</taxon>
        <taxon>Lamiales</taxon>
        <taxon>Pedaliaceae</taxon>
        <taxon>Sesamum</taxon>
    </lineage>
</organism>
<dbReference type="GO" id="GO:0003697">
    <property type="term" value="F:single-stranded DNA binding"/>
    <property type="evidence" value="ECO:0007669"/>
    <property type="project" value="TreeGrafter"/>
</dbReference>
<name>A0AAW2QP30_9LAMI</name>
<dbReference type="AlphaFoldDB" id="A0AAW2QP30"/>
<gene>
    <name evidence="6" type="ORF">Sangu_0259500</name>
</gene>
<dbReference type="GO" id="GO:1902977">
    <property type="term" value="P:mitotic DNA replication preinitiation complex assembly"/>
    <property type="evidence" value="ECO:0007669"/>
    <property type="project" value="TreeGrafter"/>
</dbReference>
<comment type="subcellular location">
    <subcellularLocation>
        <location evidence="1">Nucleus</location>
    </subcellularLocation>
</comment>
<evidence type="ECO:0000256" key="2">
    <source>
        <dbReference type="ARBA" id="ARBA00010727"/>
    </source>
</evidence>
<dbReference type="InterPro" id="IPR003874">
    <property type="entry name" value="CDC45"/>
</dbReference>
<dbReference type="GO" id="GO:0000727">
    <property type="term" value="P:double-strand break repair via break-induced replication"/>
    <property type="evidence" value="ECO:0007669"/>
    <property type="project" value="TreeGrafter"/>
</dbReference>
<evidence type="ECO:0000256" key="4">
    <source>
        <dbReference type="ARBA" id="ARBA00023242"/>
    </source>
</evidence>
<proteinExistence type="inferred from homology"/>
<dbReference type="EMBL" id="JACGWK010000002">
    <property type="protein sequence ID" value="KAL0369414.1"/>
    <property type="molecule type" value="Genomic_DNA"/>
</dbReference>
<sequence length="125" mass="14202">MGTFHGKPSGCLMYELSHSLRKNKNELLWLACVALTDQFVHERLTDERYQAGVMELEQHINSSGNLDAVTSVTLKDGTKITVPDSSRISYEDEPRLMLLQEWNLFDSMLCSSYIATKLKTWSDNG</sequence>
<dbReference type="PANTHER" id="PTHR10507:SF0">
    <property type="entry name" value="CELL DIVISION CONTROL PROTEIN 45 HOMOLOG"/>
    <property type="match status" value="1"/>
</dbReference>
<comment type="caution">
    <text evidence="6">The sequence shown here is derived from an EMBL/GenBank/DDBJ whole genome shotgun (WGS) entry which is preliminary data.</text>
</comment>
<dbReference type="GO" id="GO:0003682">
    <property type="term" value="F:chromatin binding"/>
    <property type="evidence" value="ECO:0007669"/>
    <property type="project" value="TreeGrafter"/>
</dbReference>
<protein>
    <submittedName>
        <fullName evidence="6">Cell division control protein 45</fullName>
    </submittedName>
</protein>
<keyword evidence="6" id="KW-0132">Cell division</keyword>
<keyword evidence="3" id="KW-0235">DNA replication</keyword>
<dbReference type="PANTHER" id="PTHR10507">
    <property type="entry name" value="CDC45-RELATED PROTEIN"/>
    <property type="match status" value="1"/>
</dbReference>
<dbReference type="GO" id="GO:0006270">
    <property type="term" value="P:DNA replication initiation"/>
    <property type="evidence" value="ECO:0007669"/>
    <property type="project" value="InterPro"/>
</dbReference>
<keyword evidence="4" id="KW-0539">Nucleus</keyword>
<reference evidence="6" key="1">
    <citation type="submission" date="2020-06" db="EMBL/GenBank/DDBJ databases">
        <authorList>
            <person name="Li T."/>
            <person name="Hu X."/>
            <person name="Zhang T."/>
            <person name="Song X."/>
            <person name="Zhang H."/>
            <person name="Dai N."/>
            <person name="Sheng W."/>
            <person name="Hou X."/>
            <person name="Wei L."/>
        </authorList>
    </citation>
    <scope>NUCLEOTIDE SEQUENCE</scope>
    <source>
        <strain evidence="6">G01</strain>
        <tissue evidence="6">Leaf</tissue>
    </source>
</reference>
<dbReference type="GO" id="GO:0051301">
    <property type="term" value="P:cell division"/>
    <property type="evidence" value="ECO:0007669"/>
    <property type="project" value="UniProtKB-KW"/>
</dbReference>